<accession>M3FTU9</accession>
<evidence type="ECO:0000256" key="1">
    <source>
        <dbReference type="SAM" id="MobiDB-lite"/>
    </source>
</evidence>
<evidence type="ECO:0000313" key="3">
    <source>
        <dbReference type="Proteomes" id="UP000030760"/>
    </source>
</evidence>
<dbReference type="EMBL" id="KB405063">
    <property type="protein sequence ID" value="EMF56390.1"/>
    <property type="molecule type" value="Genomic_DNA"/>
</dbReference>
<feature type="compositionally biased region" description="Polar residues" evidence="1">
    <location>
        <begin position="75"/>
        <end position="93"/>
    </location>
</feature>
<gene>
    <name evidence="2" type="ORF">SBD_2141</name>
</gene>
<name>M3FTU9_9ACTN</name>
<feature type="region of interest" description="Disordered" evidence="1">
    <location>
        <begin position="69"/>
        <end position="93"/>
    </location>
</feature>
<feature type="compositionally biased region" description="Basic and acidic residues" evidence="1">
    <location>
        <begin position="1"/>
        <end position="17"/>
    </location>
</feature>
<organism evidence="2 3">
    <name type="scientific">Streptomyces bottropensis ATCC 25435</name>
    <dbReference type="NCBI Taxonomy" id="1054862"/>
    <lineage>
        <taxon>Bacteria</taxon>
        <taxon>Bacillati</taxon>
        <taxon>Actinomycetota</taxon>
        <taxon>Actinomycetes</taxon>
        <taxon>Kitasatosporales</taxon>
        <taxon>Streptomycetaceae</taxon>
        <taxon>Streptomyces</taxon>
    </lineage>
</organism>
<dbReference type="Proteomes" id="UP000030760">
    <property type="component" value="Unassembled WGS sequence"/>
</dbReference>
<proteinExistence type="predicted"/>
<reference evidence="3" key="1">
    <citation type="journal article" date="2013" name="Genome Announc.">
        <title>Draft Genome Sequence of Streptomyces bottropensis ATCC 25435, a Bottromycin-Producing Actinomycete.</title>
        <authorList>
            <person name="Zhang H."/>
            <person name="Zhou W."/>
            <person name="Zhuang Y."/>
            <person name="Liang X."/>
            <person name="Liu T."/>
        </authorList>
    </citation>
    <scope>NUCLEOTIDE SEQUENCE [LARGE SCALE GENOMIC DNA]</scope>
    <source>
        <strain evidence="3">ATCC 25435</strain>
    </source>
</reference>
<dbReference type="AlphaFoldDB" id="M3FTU9"/>
<sequence length="93" mass="10297">MGYHSHDEVPDELREAALSRPSVPRAVTDQEHVALTEIELCGDLIMAAASEPGERLSWDRIDEVLRVRNDENDQAAPSTAHSEGTDRAQTTRC</sequence>
<protein>
    <submittedName>
        <fullName evidence="2">Uncharacterized protein</fullName>
    </submittedName>
</protein>
<feature type="region of interest" description="Disordered" evidence="1">
    <location>
        <begin position="1"/>
        <end position="25"/>
    </location>
</feature>
<evidence type="ECO:0000313" key="2">
    <source>
        <dbReference type="EMBL" id="EMF56390.1"/>
    </source>
</evidence>